<comment type="caution">
    <text evidence="4">The sequence shown here is derived from an EMBL/GenBank/DDBJ whole genome shotgun (WGS) entry which is preliminary data.</text>
</comment>
<accession>A0ABQ9D0S2</accession>
<dbReference type="InterPro" id="IPR008919">
    <property type="entry name" value="Retrov_capsid_N"/>
</dbReference>
<dbReference type="Pfam" id="PF02093">
    <property type="entry name" value="Gag_p30"/>
    <property type="match status" value="1"/>
</dbReference>
<dbReference type="SUPFAM" id="SSF57756">
    <property type="entry name" value="Retrovirus zinc finger-like domains"/>
    <property type="match status" value="1"/>
</dbReference>
<dbReference type="Gene3D" id="4.10.60.10">
    <property type="entry name" value="Zinc finger, CCHC-type"/>
    <property type="match status" value="1"/>
</dbReference>
<dbReference type="Gene3D" id="1.10.375.10">
    <property type="entry name" value="Human Immunodeficiency Virus Type 1 Capsid Protein"/>
    <property type="match status" value="1"/>
</dbReference>
<protein>
    <recommendedName>
        <fullName evidence="3">CCHC-type domain-containing protein</fullName>
    </recommendedName>
</protein>
<keyword evidence="1" id="KW-0863">Zinc-finger</keyword>
<evidence type="ECO:0000313" key="4">
    <source>
        <dbReference type="EMBL" id="KAJ7413017.1"/>
    </source>
</evidence>
<dbReference type="PROSITE" id="PS50158">
    <property type="entry name" value="ZF_CCHC"/>
    <property type="match status" value="1"/>
</dbReference>
<dbReference type="EMBL" id="WHWB01034179">
    <property type="protein sequence ID" value="KAJ7413017.1"/>
    <property type="molecule type" value="Genomic_DNA"/>
</dbReference>
<name>A0ABQ9D0S2_9PASS</name>
<dbReference type="PANTHER" id="PTHR33166">
    <property type="entry name" value="GAG_P30 DOMAIN-CONTAINING PROTEIN"/>
    <property type="match status" value="1"/>
</dbReference>
<dbReference type="Proteomes" id="UP001145742">
    <property type="component" value="Unassembled WGS sequence"/>
</dbReference>
<dbReference type="InterPro" id="IPR001878">
    <property type="entry name" value="Znf_CCHC"/>
</dbReference>
<dbReference type="SUPFAM" id="SSF47943">
    <property type="entry name" value="Retrovirus capsid protein, N-terminal core domain"/>
    <property type="match status" value="1"/>
</dbReference>
<dbReference type="SMART" id="SM00343">
    <property type="entry name" value="ZnF_C2HC"/>
    <property type="match status" value="1"/>
</dbReference>
<feature type="domain" description="CCHC-type" evidence="3">
    <location>
        <begin position="319"/>
        <end position="333"/>
    </location>
</feature>
<gene>
    <name evidence="4" type="ORF">WISP_93580</name>
</gene>
<keyword evidence="1" id="KW-0862">Zinc</keyword>
<feature type="region of interest" description="Disordered" evidence="2">
    <location>
        <begin position="1"/>
        <end position="23"/>
    </location>
</feature>
<sequence>MLGGKELDEGEGAVDEADRSIPIDEKTREKAKELCPIVGHVQAHHGEALQAPLQQRVGNTGPLMVKVQFSITDLLQWKTAVGSYQENPDAIASIMELIIKTQNPDWQKLDVIMYTLFDSTERKMIQKTAMTQIEMFIAAGTLQGSVGQYFPLTDPGWDPNDTTEMGYLVQYRKWVLFGIRTAIPKETYSSKLNEVKQDRKESPTDFLNRLREAARKYSTLDPETEHGKILLIPLFVNQSWDDIRIELQKVTGPELGNLDRLLDKAWVAYRNRYKKKERRDEKIKALLKESTSVEKVVRGTGRERGRGRGIPSPLGSNQCAYCKQEGHWKRECPALKQKDPRNTLMAIDMA</sequence>
<evidence type="ECO:0000256" key="2">
    <source>
        <dbReference type="SAM" id="MobiDB-lite"/>
    </source>
</evidence>
<evidence type="ECO:0000259" key="3">
    <source>
        <dbReference type="PROSITE" id="PS50158"/>
    </source>
</evidence>
<dbReference type="InterPro" id="IPR050462">
    <property type="entry name" value="Retroviral_Gag-Pol_poly"/>
</dbReference>
<dbReference type="InterPro" id="IPR003036">
    <property type="entry name" value="Gag_P30"/>
</dbReference>
<keyword evidence="1" id="KW-0479">Metal-binding</keyword>
<organism evidence="4 5">
    <name type="scientific">Willisornis vidua</name>
    <name type="common">Xingu scale-backed antbird</name>
    <dbReference type="NCBI Taxonomy" id="1566151"/>
    <lineage>
        <taxon>Eukaryota</taxon>
        <taxon>Metazoa</taxon>
        <taxon>Chordata</taxon>
        <taxon>Craniata</taxon>
        <taxon>Vertebrata</taxon>
        <taxon>Euteleostomi</taxon>
        <taxon>Archelosauria</taxon>
        <taxon>Archosauria</taxon>
        <taxon>Dinosauria</taxon>
        <taxon>Saurischia</taxon>
        <taxon>Theropoda</taxon>
        <taxon>Coelurosauria</taxon>
        <taxon>Aves</taxon>
        <taxon>Neognathae</taxon>
        <taxon>Neoaves</taxon>
        <taxon>Telluraves</taxon>
        <taxon>Australaves</taxon>
        <taxon>Passeriformes</taxon>
        <taxon>Thamnophilidae</taxon>
        <taxon>Willisornis</taxon>
    </lineage>
</organism>
<dbReference type="Pfam" id="PF00098">
    <property type="entry name" value="zf-CCHC"/>
    <property type="match status" value="1"/>
</dbReference>
<keyword evidence="5" id="KW-1185">Reference proteome</keyword>
<evidence type="ECO:0000313" key="5">
    <source>
        <dbReference type="Proteomes" id="UP001145742"/>
    </source>
</evidence>
<dbReference type="InterPro" id="IPR036875">
    <property type="entry name" value="Znf_CCHC_sf"/>
</dbReference>
<reference evidence="4" key="1">
    <citation type="submission" date="2019-10" db="EMBL/GenBank/DDBJ databases">
        <authorList>
            <person name="Soares A.E.R."/>
            <person name="Aleixo A."/>
            <person name="Schneider P."/>
            <person name="Miyaki C.Y."/>
            <person name="Schneider M.P."/>
            <person name="Mello C."/>
            <person name="Vasconcelos A.T.R."/>
        </authorList>
    </citation>
    <scope>NUCLEOTIDE SEQUENCE</scope>
    <source>
        <tissue evidence="4">Muscle</tissue>
    </source>
</reference>
<proteinExistence type="predicted"/>
<evidence type="ECO:0000256" key="1">
    <source>
        <dbReference type="PROSITE-ProRule" id="PRU00047"/>
    </source>
</evidence>